<dbReference type="OrthoDB" id="167809at2759"/>
<keyword evidence="2 4" id="KW-0378">Hydrolase</keyword>
<dbReference type="SUPFAM" id="SSF52499">
    <property type="entry name" value="Isochorismatase-like hydrolases"/>
    <property type="match status" value="1"/>
</dbReference>
<dbReference type="PANTHER" id="PTHR43540:SF16">
    <property type="entry name" value="ISOCHORISMATASE-LIKE DOMAIN-CONTAINING PROTEIN"/>
    <property type="match status" value="1"/>
</dbReference>
<dbReference type="PANTHER" id="PTHR43540">
    <property type="entry name" value="PEROXYUREIDOACRYLATE/UREIDOACRYLATE AMIDOHYDROLASE-RELATED"/>
    <property type="match status" value="1"/>
</dbReference>
<evidence type="ECO:0000313" key="4">
    <source>
        <dbReference type="EMBL" id="OCL08528.1"/>
    </source>
</evidence>
<dbReference type="InterPro" id="IPR000868">
    <property type="entry name" value="Isochorismatase-like_dom"/>
</dbReference>
<protein>
    <submittedName>
        <fullName evidence="4">Isochorismatase hydrolase</fullName>
    </submittedName>
</protein>
<organism evidence="4 5">
    <name type="scientific">Glonium stellatum</name>
    <dbReference type="NCBI Taxonomy" id="574774"/>
    <lineage>
        <taxon>Eukaryota</taxon>
        <taxon>Fungi</taxon>
        <taxon>Dikarya</taxon>
        <taxon>Ascomycota</taxon>
        <taxon>Pezizomycotina</taxon>
        <taxon>Dothideomycetes</taxon>
        <taxon>Pleosporomycetidae</taxon>
        <taxon>Gloniales</taxon>
        <taxon>Gloniaceae</taxon>
        <taxon>Glonium</taxon>
    </lineage>
</organism>
<gene>
    <name evidence="4" type="ORF">AOQ84DRAFT_406619</name>
</gene>
<dbReference type="Proteomes" id="UP000250140">
    <property type="component" value="Unassembled WGS sequence"/>
</dbReference>
<dbReference type="AlphaFoldDB" id="A0A8E2F1G6"/>
<proteinExistence type="inferred from homology"/>
<dbReference type="Pfam" id="PF00857">
    <property type="entry name" value="Isochorismatase"/>
    <property type="match status" value="1"/>
</dbReference>
<evidence type="ECO:0000256" key="1">
    <source>
        <dbReference type="ARBA" id="ARBA00006336"/>
    </source>
</evidence>
<evidence type="ECO:0000313" key="5">
    <source>
        <dbReference type="Proteomes" id="UP000250140"/>
    </source>
</evidence>
<dbReference type="GO" id="GO:0016787">
    <property type="term" value="F:hydrolase activity"/>
    <property type="evidence" value="ECO:0007669"/>
    <property type="project" value="UniProtKB-KW"/>
</dbReference>
<dbReference type="CDD" id="cd00431">
    <property type="entry name" value="cysteine_hydrolases"/>
    <property type="match status" value="1"/>
</dbReference>
<keyword evidence="5" id="KW-1185">Reference proteome</keyword>
<evidence type="ECO:0000256" key="2">
    <source>
        <dbReference type="ARBA" id="ARBA00022801"/>
    </source>
</evidence>
<name>A0A8E2F1G6_9PEZI</name>
<feature type="domain" description="Isochorismatase-like" evidence="3">
    <location>
        <begin position="8"/>
        <end position="196"/>
    </location>
</feature>
<accession>A0A8E2F1G6</accession>
<comment type="similarity">
    <text evidence="1">Belongs to the isochorismatase family.</text>
</comment>
<dbReference type="InterPro" id="IPR050272">
    <property type="entry name" value="Isochorismatase-like_hydrls"/>
</dbReference>
<reference evidence="4 5" key="1">
    <citation type="journal article" date="2016" name="Nat. Commun.">
        <title>Ectomycorrhizal ecology is imprinted in the genome of the dominant symbiotic fungus Cenococcum geophilum.</title>
        <authorList>
            <consortium name="DOE Joint Genome Institute"/>
            <person name="Peter M."/>
            <person name="Kohler A."/>
            <person name="Ohm R.A."/>
            <person name="Kuo A."/>
            <person name="Krutzmann J."/>
            <person name="Morin E."/>
            <person name="Arend M."/>
            <person name="Barry K.W."/>
            <person name="Binder M."/>
            <person name="Choi C."/>
            <person name="Clum A."/>
            <person name="Copeland A."/>
            <person name="Grisel N."/>
            <person name="Haridas S."/>
            <person name="Kipfer T."/>
            <person name="LaButti K."/>
            <person name="Lindquist E."/>
            <person name="Lipzen A."/>
            <person name="Maire R."/>
            <person name="Meier B."/>
            <person name="Mihaltcheva S."/>
            <person name="Molinier V."/>
            <person name="Murat C."/>
            <person name="Poggeler S."/>
            <person name="Quandt C.A."/>
            <person name="Sperisen C."/>
            <person name="Tritt A."/>
            <person name="Tisserant E."/>
            <person name="Crous P.W."/>
            <person name="Henrissat B."/>
            <person name="Nehls U."/>
            <person name="Egli S."/>
            <person name="Spatafora J.W."/>
            <person name="Grigoriev I.V."/>
            <person name="Martin F.M."/>
        </authorList>
    </citation>
    <scope>NUCLEOTIDE SEQUENCE [LARGE SCALE GENOMIC DNA]</scope>
    <source>
        <strain evidence="4 5">CBS 207.34</strain>
    </source>
</reference>
<dbReference type="InterPro" id="IPR036380">
    <property type="entry name" value="Isochorismatase-like_sf"/>
</dbReference>
<dbReference type="Gene3D" id="3.40.50.850">
    <property type="entry name" value="Isochorismatase-like"/>
    <property type="match status" value="1"/>
</dbReference>
<evidence type="ECO:0000259" key="3">
    <source>
        <dbReference type="Pfam" id="PF00857"/>
    </source>
</evidence>
<dbReference type="EMBL" id="KV749640">
    <property type="protein sequence ID" value="OCL08528.1"/>
    <property type="molecule type" value="Genomic_DNA"/>
</dbReference>
<sequence>MPSDTTKTAILLIDPYNDFLHPEGKMYHALAASLIETDTIRHVNDLLTAARAHKIPVYYGLHQQYKPGFFDGWKHMTELHVSQQTHKVFEEGSWGAQIFKGMEPKLENGDVVVSKHWSSSSFQNTDLDYQLHQREITDVVIAGLTTNACVEATARYAYDLGYHVTLLSDATAAFSIEQKKAATDIIWPLFASKVTTVDEYVAELN</sequence>